<evidence type="ECO:0000313" key="1">
    <source>
        <dbReference type="EMBL" id="QHN37117.1"/>
    </source>
</evidence>
<organism evidence="1 2">
    <name type="scientific">Gordonia pseudamarae</name>
    <dbReference type="NCBI Taxonomy" id="2831662"/>
    <lineage>
        <taxon>Bacteria</taxon>
        <taxon>Bacillati</taxon>
        <taxon>Actinomycetota</taxon>
        <taxon>Actinomycetes</taxon>
        <taxon>Mycobacteriales</taxon>
        <taxon>Gordoniaceae</taxon>
        <taxon>Gordonia</taxon>
    </lineage>
</organism>
<dbReference type="EMBL" id="CP045809">
    <property type="protein sequence ID" value="QHN37117.1"/>
    <property type="molecule type" value="Genomic_DNA"/>
</dbReference>
<reference evidence="1" key="1">
    <citation type="journal article" date="2021" name="Nat. Microbiol.">
        <title>Cocultivation of an ultrasmall environmental parasitic bacterium with lytic ability against bacteria associated with wastewater foams.</title>
        <authorList>
            <person name="Batinovic S."/>
            <person name="Rose J.J.A."/>
            <person name="Ratcliffe J."/>
            <person name="Seviour R.J."/>
            <person name="Petrovski S."/>
        </authorList>
    </citation>
    <scope>NUCLEOTIDE SEQUENCE</scope>
    <source>
        <strain evidence="1">CON9</strain>
    </source>
</reference>
<sequence length="189" mass="19986">MMRITSTARLGGVLMIRLWTSLLAGVLLLLAGGVTALAGDAGAAPLKPESKVRPVTPKLGDGINVVGRYSAEITVQSIAGRGVPVAQLWRVDKVDQQIESPFGGTTDYKITKVGGVLTSVYVGGQGRQVSYKFTITGLKAYQRYSVNAWASGSIGPGKWSAISDVFTVSAVNPVFRQTLRLTYNTPDVG</sequence>
<dbReference type="Proteomes" id="UP001059836">
    <property type="component" value="Chromosome"/>
</dbReference>
<accession>A0ABX6IMD8</accession>
<gene>
    <name evidence="1" type="ORF">GII31_21675</name>
</gene>
<name>A0ABX6IMD8_9ACTN</name>
<evidence type="ECO:0000313" key="2">
    <source>
        <dbReference type="Proteomes" id="UP001059836"/>
    </source>
</evidence>
<dbReference type="Gene3D" id="2.60.40.10">
    <property type="entry name" value="Immunoglobulins"/>
    <property type="match status" value="1"/>
</dbReference>
<dbReference type="SUPFAM" id="SSF49265">
    <property type="entry name" value="Fibronectin type III"/>
    <property type="match status" value="1"/>
</dbReference>
<dbReference type="RefSeq" id="WP_213245439.1">
    <property type="nucleotide sequence ID" value="NZ_CP045806.1"/>
</dbReference>
<protein>
    <submittedName>
        <fullName evidence="1">Uncharacterized protein</fullName>
    </submittedName>
</protein>
<proteinExistence type="predicted"/>
<keyword evidence="2" id="KW-1185">Reference proteome</keyword>
<dbReference type="InterPro" id="IPR013783">
    <property type="entry name" value="Ig-like_fold"/>
</dbReference>
<dbReference type="InterPro" id="IPR036116">
    <property type="entry name" value="FN3_sf"/>
</dbReference>